<accession>A0ABR2EHG5</accession>
<gene>
    <name evidence="1" type="ORF">V6N12_042565</name>
</gene>
<evidence type="ECO:0008006" key="3">
    <source>
        <dbReference type="Google" id="ProtNLM"/>
    </source>
</evidence>
<sequence length="113" mass="12917">MEDMGDASYVIGIKIHCNRHKGVLSLSQETYINKVLERFWMKICSPSVAPIMKGDKFNLNQCPKNEFEKEQMQNIPYASIVGSLLYAQVCTRPNIAFVIGMLERYQSNTSIDH</sequence>
<proteinExistence type="predicted"/>
<evidence type="ECO:0000313" key="1">
    <source>
        <dbReference type="EMBL" id="KAK8559286.1"/>
    </source>
</evidence>
<reference evidence="1 2" key="1">
    <citation type="journal article" date="2024" name="G3 (Bethesda)">
        <title>Genome assembly of Hibiscus sabdariffa L. provides insights into metabolisms of medicinal natural products.</title>
        <authorList>
            <person name="Kim T."/>
        </authorList>
    </citation>
    <scope>NUCLEOTIDE SEQUENCE [LARGE SCALE GENOMIC DNA]</scope>
    <source>
        <strain evidence="1">TK-2024</strain>
        <tissue evidence="1">Old leaves</tissue>
    </source>
</reference>
<name>A0ABR2EHG5_9ROSI</name>
<keyword evidence="2" id="KW-1185">Reference proteome</keyword>
<dbReference type="EMBL" id="JBBPBM010000015">
    <property type="protein sequence ID" value="KAK8559286.1"/>
    <property type="molecule type" value="Genomic_DNA"/>
</dbReference>
<comment type="caution">
    <text evidence="1">The sequence shown here is derived from an EMBL/GenBank/DDBJ whole genome shotgun (WGS) entry which is preliminary data.</text>
</comment>
<organism evidence="1 2">
    <name type="scientific">Hibiscus sabdariffa</name>
    <name type="common">roselle</name>
    <dbReference type="NCBI Taxonomy" id="183260"/>
    <lineage>
        <taxon>Eukaryota</taxon>
        <taxon>Viridiplantae</taxon>
        <taxon>Streptophyta</taxon>
        <taxon>Embryophyta</taxon>
        <taxon>Tracheophyta</taxon>
        <taxon>Spermatophyta</taxon>
        <taxon>Magnoliopsida</taxon>
        <taxon>eudicotyledons</taxon>
        <taxon>Gunneridae</taxon>
        <taxon>Pentapetalae</taxon>
        <taxon>rosids</taxon>
        <taxon>malvids</taxon>
        <taxon>Malvales</taxon>
        <taxon>Malvaceae</taxon>
        <taxon>Malvoideae</taxon>
        <taxon>Hibiscus</taxon>
    </lineage>
</organism>
<protein>
    <recommendedName>
        <fullName evidence="3">Reverse transcriptase Ty1/copia-type domain-containing protein</fullName>
    </recommendedName>
</protein>
<dbReference type="Proteomes" id="UP001472677">
    <property type="component" value="Unassembled WGS sequence"/>
</dbReference>
<evidence type="ECO:0000313" key="2">
    <source>
        <dbReference type="Proteomes" id="UP001472677"/>
    </source>
</evidence>